<keyword evidence="2" id="KW-1185">Reference proteome</keyword>
<dbReference type="EMBL" id="CAJVPY010000333">
    <property type="protein sequence ID" value="CAG8466489.1"/>
    <property type="molecule type" value="Genomic_DNA"/>
</dbReference>
<evidence type="ECO:0000313" key="1">
    <source>
        <dbReference type="EMBL" id="CAG8466489.1"/>
    </source>
</evidence>
<organism evidence="1 2">
    <name type="scientific">Dentiscutata erythropus</name>
    <dbReference type="NCBI Taxonomy" id="1348616"/>
    <lineage>
        <taxon>Eukaryota</taxon>
        <taxon>Fungi</taxon>
        <taxon>Fungi incertae sedis</taxon>
        <taxon>Mucoromycota</taxon>
        <taxon>Glomeromycotina</taxon>
        <taxon>Glomeromycetes</taxon>
        <taxon>Diversisporales</taxon>
        <taxon>Gigasporaceae</taxon>
        <taxon>Dentiscutata</taxon>
    </lineage>
</organism>
<accession>A0A9N8W053</accession>
<sequence length="130" mass="14653">MWDTQLIKNTFKCCGISVATNGSEDDLIFNYDHAENNNKINNNNEVNEYIFNNKNLPPTPTRSSKKLLTQTKLPKPSIPTMPLIPRTLSSARFLVPTKPSTSTRFFIKSTLFTPTKSFASAKLLILTTTR</sequence>
<dbReference type="Proteomes" id="UP000789405">
    <property type="component" value="Unassembled WGS sequence"/>
</dbReference>
<evidence type="ECO:0000313" key="2">
    <source>
        <dbReference type="Proteomes" id="UP000789405"/>
    </source>
</evidence>
<comment type="caution">
    <text evidence="1">The sequence shown here is derived from an EMBL/GenBank/DDBJ whole genome shotgun (WGS) entry which is preliminary data.</text>
</comment>
<reference evidence="1" key="1">
    <citation type="submission" date="2021-06" db="EMBL/GenBank/DDBJ databases">
        <authorList>
            <person name="Kallberg Y."/>
            <person name="Tangrot J."/>
            <person name="Rosling A."/>
        </authorList>
    </citation>
    <scope>NUCLEOTIDE SEQUENCE</scope>
    <source>
        <strain evidence="1">MA453B</strain>
    </source>
</reference>
<name>A0A9N8W053_9GLOM</name>
<dbReference type="AlphaFoldDB" id="A0A9N8W053"/>
<gene>
    <name evidence="1" type="ORF">DERYTH_LOCUS1253</name>
</gene>
<proteinExistence type="predicted"/>
<protein>
    <submittedName>
        <fullName evidence="1">25569_t:CDS:1</fullName>
    </submittedName>
</protein>